<proteinExistence type="predicted"/>
<gene>
    <name evidence="2" type="primary">smc_1</name>
    <name evidence="2" type="ORF">Pan216_04130</name>
</gene>
<evidence type="ECO:0000256" key="1">
    <source>
        <dbReference type="SAM" id="Coils"/>
    </source>
</evidence>
<name>A0A518AXY4_9BACT</name>
<dbReference type="Proteomes" id="UP000317093">
    <property type="component" value="Chromosome"/>
</dbReference>
<dbReference type="InterPro" id="IPR027417">
    <property type="entry name" value="P-loop_NTPase"/>
</dbReference>
<dbReference type="EMBL" id="CP036279">
    <property type="protein sequence ID" value="QDU59583.1"/>
    <property type="molecule type" value="Genomic_DNA"/>
</dbReference>
<dbReference type="KEGG" id="knv:Pan216_04130"/>
<evidence type="ECO:0000313" key="2">
    <source>
        <dbReference type="EMBL" id="QDU59583.1"/>
    </source>
</evidence>
<keyword evidence="3" id="KW-1185">Reference proteome</keyword>
<accession>A0A518AXY4</accession>
<evidence type="ECO:0000313" key="3">
    <source>
        <dbReference type="Proteomes" id="UP000317093"/>
    </source>
</evidence>
<organism evidence="2 3">
    <name type="scientific">Kolteria novifilia</name>
    <dbReference type="NCBI Taxonomy" id="2527975"/>
    <lineage>
        <taxon>Bacteria</taxon>
        <taxon>Pseudomonadati</taxon>
        <taxon>Planctomycetota</taxon>
        <taxon>Planctomycetia</taxon>
        <taxon>Kolteriales</taxon>
        <taxon>Kolteriaceae</taxon>
        <taxon>Kolteria</taxon>
    </lineage>
</organism>
<dbReference type="Gene3D" id="3.40.50.300">
    <property type="entry name" value="P-loop containing nucleotide triphosphate hydrolases"/>
    <property type="match status" value="1"/>
</dbReference>
<keyword evidence="1" id="KW-0175">Coiled coil</keyword>
<protein>
    <submittedName>
        <fullName evidence="2">Chromosome partition protein Smc</fullName>
    </submittedName>
</protein>
<feature type="coiled-coil region" evidence="1">
    <location>
        <begin position="413"/>
        <end position="508"/>
    </location>
</feature>
<dbReference type="AlphaFoldDB" id="A0A518AXY4"/>
<reference evidence="2 3" key="1">
    <citation type="submission" date="2019-02" db="EMBL/GenBank/DDBJ databases">
        <title>Deep-cultivation of Planctomycetes and their phenomic and genomic characterization uncovers novel biology.</title>
        <authorList>
            <person name="Wiegand S."/>
            <person name="Jogler M."/>
            <person name="Boedeker C."/>
            <person name="Pinto D."/>
            <person name="Vollmers J."/>
            <person name="Rivas-Marin E."/>
            <person name="Kohn T."/>
            <person name="Peeters S.H."/>
            <person name="Heuer A."/>
            <person name="Rast P."/>
            <person name="Oberbeckmann S."/>
            <person name="Bunk B."/>
            <person name="Jeske O."/>
            <person name="Meyerdierks A."/>
            <person name="Storesund J.E."/>
            <person name="Kallscheuer N."/>
            <person name="Luecker S."/>
            <person name="Lage O.M."/>
            <person name="Pohl T."/>
            <person name="Merkel B.J."/>
            <person name="Hornburger P."/>
            <person name="Mueller R.-W."/>
            <person name="Bruemmer F."/>
            <person name="Labrenz M."/>
            <person name="Spormann A.M."/>
            <person name="Op den Camp H."/>
            <person name="Overmann J."/>
            <person name="Amann R."/>
            <person name="Jetten M.S.M."/>
            <person name="Mascher T."/>
            <person name="Medema M.H."/>
            <person name="Devos D.P."/>
            <person name="Kaster A.-K."/>
            <person name="Ovreas L."/>
            <person name="Rohde M."/>
            <person name="Galperin M.Y."/>
            <person name="Jogler C."/>
        </authorList>
    </citation>
    <scope>NUCLEOTIDE SEQUENCE [LARGE SCALE GENOMIC DNA]</scope>
    <source>
        <strain evidence="2 3">Pan216</strain>
    </source>
</reference>
<sequence length="676" mass="76077">MSILEQADPSQRRSEPLVWIAKIALFKSLNPPIPIREPITFTTGLNIVWGIEDESQDDHFEPGHGVGKTTLCRLIRYCLGEPNYGQAYASKEIQHTFPEGYVAAEVHIQGKRWAVLRPFTKTRADAAQQDISIEDLLEHPPPRASFHEYLDHLSSTCLSGLRTDSVLMNGDSIEWHHALAMCARDQEARYQSMWQWRSPRSDSGTPKIQKDDAFLILRSVLGLLPDEETSLQRDLDRMSREHAKVESTIAERRREPEYWTRHHRRALRQDFDISDALDASLDPDDMIGLPALVGNRIAQLEAEQAKRRRALADLDRTIELRAAALGEPSEMYNQTKAAADINESGTAVLLKSLNELRELKKQINELEEMLCKYGNVPIGECTHTRDHLTTIDEEISTKSSEYLPTAADRDQSLADLRAREKRLESQLAKSRMQLDDLNDQRRDLDDERRNTDRQIAEIRKTLRQLAYWDGLQSGTEPDAQLTSLQKTKTTLESDLEDAKQRLKELLASQNTALTGLRDVYDALVREVLSPDFHGRIALTSSGLSFRIFRGENLSGEAFETLSILMADVAVLVMGAMGTAAHPGLLLHDSPREADLGGHIYRRLLACVASLSKELGGNHTVPFQYIVTTTTAPPLGLRSKRTLRLKLGGAEGLLFGRQLHADHATTEPAILFEEQEP</sequence>